<protein>
    <submittedName>
        <fullName evidence="1">Uncharacterized protein</fullName>
    </submittedName>
</protein>
<reference evidence="2" key="1">
    <citation type="journal article" date="2020" name="Stud. Mycol.">
        <title>101 Dothideomycetes genomes: A test case for predicting lifestyles and emergence of pathogens.</title>
        <authorList>
            <person name="Haridas S."/>
            <person name="Albert R."/>
            <person name="Binder M."/>
            <person name="Bloem J."/>
            <person name="LaButti K."/>
            <person name="Salamov A."/>
            <person name="Andreopoulos B."/>
            <person name="Baker S."/>
            <person name="Barry K."/>
            <person name="Bills G."/>
            <person name="Bluhm B."/>
            <person name="Cannon C."/>
            <person name="Castanera R."/>
            <person name="Culley D."/>
            <person name="Daum C."/>
            <person name="Ezra D."/>
            <person name="Gonzalez J."/>
            <person name="Henrissat B."/>
            <person name="Kuo A."/>
            <person name="Liang C."/>
            <person name="Lipzen A."/>
            <person name="Lutzoni F."/>
            <person name="Magnuson J."/>
            <person name="Mondo S."/>
            <person name="Nolan M."/>
            <person name="Ohm R."/>
            <person name="Pangilinan J."/>
            <person name="Park H.-J."/>
            <person name="Ramirez L."/>
            <person name="Alfaro M."/>
            <person name="Sun H."/>
            <person name="Tritt A."/>
            <person name="Yoshinaga Y."/>
            <person name="Zwiers L.-H."/>
            <person name="Turgeon B."/>
            <person name="Goodwin S."/>
            <person name="Spatafora J."/>
            <person name="Crous P."/>
            <person name="Grigoriev I."/>
        </authorList>
    </citation>
    <scope>NUCLEOTIDE SEQUENCE [LARGE SCALE GENOMIC DNA]</scope>
    <source>
        <strain evidence="2">CBS 304.66</strain>
    </source>
</reference>
<dbReference type="AlphaFoldDB" id="A0A9P4N111"/>
<name>A0A9P4N111_9PLEO</name>
<evidence type="ECO:0000313" key="2">
    <source>
        <dbReference type="Proteomes" id="UP000800093"/>
    </source>
</evidence>
<dbReference type="Proteomes" id="UP000800093">
    <property type="component" value="Unassembled WGS sequence"/>
</dbReference>
<sequence length="178" mass="19655">MRSSPQHTVELPSKAAVMLLCRQIVSAVSTYTFHHSTISTITAFPWVVSPWSNHPRPLGAWGVYMDLEWTREGAKTPGTIPQQDGSLHCHYYGFGGSDSLAHARQQDLQRSAAKRIGWSGRTHLWKAWGSLAPASNWIRPDIVATAVAALRNISRGAKVKDCREMPPARRPISATTQS</sequence>
<organism evidence="1 2">
    <name type="scientific">Lojkania enalia</name>
    <dbReference type="NCBI Taxonomy" id="147567"/>
    <lineage>
        <taxon>Eukaryota</taxon>
        <taxon>Fungi</taxon>
        <taxon>Dikarya</taxon>
        <taxon>Ascomycota</taxon>
        <taxon>Pezizomycotina</taxon>
        <taxon>Dothideomycetes</taxon>
        <taxon>Pleosporomycetidae</taxon>
        <taxon>Pleosporales</taxon>
        <taxon>Pleosporales incertae sedis</taxon>
        <taxon>Lojkania</taxon>
    </lineage>
</organism>
<gene>
    <name evidence="1" type="ORF">CC78DRAFT_337092</name>
</gene>
<keyword evidence="2" id="KW-1185">Reference proteome</keyword>
<evidence type="ECO:0000313" key="1">
    <source>
        <dbReference type="EMBL" id="KAF2261897.1"/>
    </source>
</evidence>
<dbReference type="EMBL" id="ML986648">
    <property type="protein sequence ID" value="KAF2261897.1"/>
    <property type="molecule type" value="Genomic_DNA"/>
</dbReference>
<proteinExistence type="predicted"/>
<comment type="caution">
    <text evidence="1">The sequence shown here is derived from an EMBL/GenBank/DDBJ whole genome shotgun (WGS) entry which is preliminary data.</text>
</comment>
<accession>A0A9P4N111</accession>